<dbReference type="AlphaFoldDB" id="A0A2M4D847"/>
<protein>
    <submittedName>
        <fullName evidence="3">Putative secreted protein</fullName>
    </submittedName>
</protein>
<feature type="signal peptide" evidence="2">
    <location>
        <begin position="1"/>
        <end position="18"/>
    </location>
</feature>
<evidence type="ECO:0000256" key="1">
    <source>
        <dbReference type="SAM" id="MobiDB-lite"/>
    </source>
</evidence>
<accession>A0A2M4D847</accession>
<organism evidence="3">
    <name type="scientific">Anopheles darlingi</name>
    <name type="common">Mosquito</name>
    <dbReference type="NCBI Taxonomy" id="43151"/>
    <lineage>
        <taxon>Eukaryota</taxon>
        <taxon>Metazoa</taxon>
        <taxon>Ecdysozoa</taxon>
        <taxon>Arthropoda</taxon>
        <taxon>Hexapoda</taxon>
        <taxon>Insecta</taxon>
        <taxon>Pterygota</taxon>
        <taxon>Neoptera</taxon>
        <taxon>Endopterygota</taxon>
        <taxon>Diptera</taxon>
        <taxon>Nematocera</taxon>
        <taxon>Culicoidea</taxon>
        <taxon>Culicidae</taxon>
        <taxon>Anophelinae</taxon>
        <taxon>Anopheles</taxon>
    </lineage>
</organism>
<sequence length="153" mass="16809">MVSLSLFLLLSFFLLPWSIELGGKNLSFPRGCVEQGTEHTHTFGLSPTGPVLLLQGRAAHRKDSDRAEAEELFLTLSLSPRFLVGPDQSLRSFVRSFVLMTITVGSERPGPGDRCSLLCRCPPTTTTGRKKRVFPKFSSRLVPAQPPGGPSRR</sequence>
<feature type="region of interest" description="Disordered" evidence="1">
    <location>
        <begin position="127"/>
        <end position="153"/>
    </location>
</feature>
<evidence type="ECO:0000313" key="3">
    <source>
        <dbReference type="EMBL" id="MBW73750.1"/>
    </source>
</evidence>
<dbReference type="EMBL" id="GGFL01009572">
    <property type="protein sequence ID" value="MBW73750.1"/>
    <property type="molecule type" value="Transcribed_RNA"/>
</dbReference>
<proteinExistence type="predicted"/>
<feature type="compositionally biased region" description="Pro residues" evidence="1">
    <location>
        <begin position="144"/>
        <end position="153"/>
    </location>
</feature>
<feature type="chain" id="PRO_5014999195" evidence="2">
    <location>
        <begin position="19"/>
        <end position="153"/>
    </location>
</feature>
<reference evidence="3" key="1">
    <citation type="submission" date="2018-01" db="EMBL/GenBank/DDBJ databases">
        <title>An insight into the sialome of Amazonian anophelines.</title>
        <authorList>
            <person name="Ribeiro J.M."/>
            <person name="Scarpassa V."/>
            <person name="Calvo E."/>
        </authorList>
    </citation>
    <scope>NUCLEOTIDE SEQUENCE</scope>
</reference>
<keyword evidence="2" id="KW-0732">Signal</keyword>
<name>A0A2M4D847_ANODA</name>
<evidence type="ECO:0000256" key="2">
    <source>
        <dbReference type="SAM" id="SignalP"/>
    </source>
</evidence>